<proteinExistence type="predicted"/>
<evidence type="ECO:0000256" key="1">
    <source>
        <dbReference type="SAM" id="Coils"/>
    </source>
</evidence>
<evidence type="ECO:0000256" key="2">
    <source>
        <dbReference type="SAM" id="MobiDB-lite"/>
    </source>
</evidence>
<dbReference type="Proteomes" id="UP001162029">
    <property type="component" value="Unassembled WGS sequence"/>
</dbReference>
<comment type="caution">
    <text evidence="3">The sequence shown here is derived from an EMBL/GenBank/DDBJ whole genome shotgun (WGS) entry which is preliminary data.</text>
</comment>
<gene>
    <name evidence="3" type="ORF">PDE001_LOCUS10272</name>
</gene>
<feature type="compositionally biased region" description="Basic and acidic residues" evidence="2">
    <location>
        <begin position="148"/>
        <end position="171"/>
    </location>
</feature>
<evidence type="ECO:0000313" key="4">
    <source>
        <dbReference type="Proteomes" id="UP001162029"/>
    </source>
</evidence>
<accession>A0AAV0V7T6</accession>
<feature type="coiled-coil region" evidence="1">
    <location>
        <begin position="31"/>
        <end position="58"/>
    </location>
</feature>
<organism evidence="3 4">
    <name type="scientific">Peronospora destructor</name>
    <dbReference type="NCBI Taxonomy" id="86335"/>
    <lineage>
        <taxon>Eukaryota</taxon>
        <taxon>Sar</taxon>
        <taxon>Stramenopiles</taxon>
        <taxon>Oomycota</taxon>
        <taxon>Peronosporomycetes</taxon>
        <taxon>Peronosporales</taxon>
        <taxon>Peronosporaceae</taxon>
        <taxon>Peronospora</taxon>
    </lineage>
</organism>
<keyword evidence="1" id="KW-0175">Coiled coil</keyword>
<sequence>MASFGAGIPTLMPRITELYGASGSAFRVGEAESYMQDLDELEREEIALESTVQELVNRRAAVPIGVKFHREGAASTLQQEVATGSEVFKESKALQKSEGLSMGSSSSAEEEEEEEEEEEDMDEDEMMVEDEEDDEETTGRATIVRGEAQQRGDDSFARDMEASDDSFAREIESDDDLMEME</sequence>
<name>A0AAV0V7T6_9STRA</name>
<feature type="region of interest" description="Disordered" evidence="2">
    <location>
        <begin position="92"/>
        <end position="181"/>
    </location>
</feature>
<keyword evidence="4" id="KW-1185">Reference proteome</keyword>
<protein>
    <submittedName>
        <fullName evidence="3">Uncharacterized protein</fullName>
    </submittedName>
</protein>
<reference evidence="3" key="1">
    <citation type="submission" date="2022-12" db="EMBL/GenBank/DDBJ databases">
        <authorList>
            <person name="Webb A."/>
        </authorList>
    </citation>
    <scope>NUCLEOTIDE SEQUENCE</scope>
    <source>
        <strain evidence="3">Pd1</strain>
    </source>
</reference>
<feature type="compositionally biased region" description="Low complexity" evidence="2">
    <location>
        <begin position="97"/>
        <end position="107"/>
    </location>
</feature>
<dbReference type="EMBL" id="CANTFM010002254">
    <property type="protein sequence ID" value="CAI5745166.1"/>
    <property type="molecule type" value="Genomic_DNA"/>
</dbReference>
<feature type="compositionally biased region" description="Acidic residues" evidence="2">
    <location>
        <begin position="172"/>
        <end position="181"/>
    </location>
</feature>
<evidence type="ECO:0000313" key="3">
    <source>
        <dbReference type="EMBL" id="CAI5745166.1"/>
    </source>
</evidence>
<dbReference type="AlphaFoldDB" id="A0AAV0V7T6"/>
<feature type="compositionally biased region" description="Acidic residues" evidence="2">
    <location>
        <begin position="108"/>
        <end position="136"/>
    </location>
</feature>